<reference evidence="1 2" key="1">
    <citation type="journal article" date="2010" name="Virology">
        <title>A tale of tails: Sialidase is key to success in a model of phage therapy against K1-capsulated Escherichia coli.</title>
        <authorList>
            <person name="Bull J.J."/>
            <person name="Vimr E.R."/>
            <person name="Molineux I.J."/>
        </authorList>
    </citation>
    <scope>NUCLEOTIDE SEQUENCE</scope>
</reference>
<organism evidence="1 2">
    <name type="scientific">Escherichia phage K1G</name>
    <dbReference type="NCBI Taxonomy" id="698486"/>
    <lineage>
        <taxon>Viruses</taxon>
        <taxon>Duplodnaviria</taxon>
        <taxon>Heunggongvirae</taxon>
        <taxon>Uroviricota</taxon>
        <taxon>Caudoviricetes</taxon>
        <taxon>Sarkviridae</taxon>
        <taxon>Guernseyvirinae</taxon>
        <taxon>Kagunavirus</taxon>
        <taxon>Kagunavirus K1G</taxon>
    </lineage>
</organism>
<sequence>MSTAFSKRMQGVGTRLLTKFGSTVSLIRAGSKVWDEVLGEYVWSDDEVLPLKAVPVPVNAGLVNGMTIQAGDMIVKADCSVVPKMEDKVQFGGEQWSIVAIEKKMVNDDVVAYFIQVRKMSFALDVSKFVEKAKKNPEKVMRQVSIKLFSAIIKASPVDTGRFRMNWMASGGTPASGITDATDKSGNTATGNATSFVLKAADWHEFTLTNNLPYAQRLEYGWSQQAPAGVVRTNVSRFQQLINEEANKVK</sequence>
<name>D2XJ80_9CAUD</name>
<dbReference type="OrthoDB" id="6478at10239"/>
<proteinExistence type="predicted"/>
<dbReference type="RefSeq" id="YP_009168796.1">
    <property type="nucleotide sequence ID" value="NC_027993.1"/>
</dbReference>
<dbReference type="KEGG" id="vg:26040691"/>
<accession>D2XJ80</accession>
<dbReference type="GeneID" id="26040691"/>
<dbReference type="Proteomes" id="UP000001891">
    <property type="component" value="Segment"/>
</dbReference>
<evidence type="ECO:0000313" key="2">
    <source>
        <dbReference type="Proteomes" id="UP000001891"/>
    </source>
</evidence>
<protein>
    <submittedName>
        <fullName evidence="1">Putative tail protein</fullName>
    </submittedName>
</protein>
<keyword evidence="2" id="KW-1185">Reference proteome</keyword>
<evidence type="ECO:0000313" key="1">
    <source>
        <dbReference type="EMBL" id="ADA82258.1"/>
    </source>
</evidence>
<dbReference type="EMBL" id="GU196277">
    <property type="protein sequence ID" value="ADA82258.1"/>
    <property type="molecule type" value="Genomic_DNA"/>
</dbReference>